<accession>A0A0G1I035</accession>
<reference evidence="2 3" key="1">
    <citation type="journal article" date="2015" name="Nature">
        <title>rRNA introns, odd ribosomes, and small enigmatic genomes across a large radiation of phyla.</title>
        <authorList>
            <person name="Brown C.T."/>
            <person name="Hug L.A."/>
            <person name="Thomas B.C."/>
            <person name="Sharon I."/>
            <person name="Castelle C.J."/>
            <person name="Singh A."/>
            <person name="Wilkins M.J."/>
            <person name="Williams K.H."/>
            <person name="Banfield J.F."/>
        </authorList>
    </citation>
    <scope>NUCLEOTIDE SEQUENCE [LARGE SCALE GENOMIC DNA]</scope>
</reference>
<gene>
    <name evidence="2" type="ORF">VE96_C0014G0003</name>
</gene>
<dbReference type="InterPro" id="IPR036779">
    <property type="entry name" value="LysM_dom_sf"/>
</dbReference>
<dbReference type="CDD" id="cd00118">
    <property type="entry name" value="LysM"/>
    <property type="match status" value="2"/>
</dbReference>
<dbReference type="InterPro" id="IPR011055">
    <property type="entry name" value="Dup_hybrid_motif"/>
</dbReference>
<name>A0A0G1I035_UNCK3</name>
<dbReference type="InterPro" id="IPR018392">
    <property type="entry name" value="LysM"/>
</dbReference>
<dbReference type="Pfam" id="PF01551">
    <property type="entry name" value="Peptidase_M23"/>
    <property type="match status" value="1"/>
</dbReference>
<dbReference type="InterPro" id="IPR050570">
    <property type="entry name" value="Cell_wall_metabolism_enzyme"/>
</dbReference>
<dbReference type="CDD" id="cd12797">
    <property type="entry name" value="M23_peptidase"/>
    <property type="match status" value="1"/>
</dbReference>
<dbReference type="InterPro" id="IPR016047">
    <property type="entry name" value="M23ase_b-sheet_dom"/>
</dbReference>
<dbReference type="EMBL" id="LCIJ01000014">
    <property type="protein sequence ID" value="KKT52580.1"/>
    <property type="molecule type" value="Genomic_DNA"/>
</dbReference>
<dbReference type="PROSITE" id="PS51782">
    <property type="entry name" value="LYSM"/>
    <property type="match status" value="2"/>
</dbReference>
<dbReference type="AlphaFoldDB" id="A0A0G1I035"/>
<comment type="caution">
    <text evidence="2">The sequence shown here is derived from an EMBL/GenBank/DDBJ whole genome shotgun (WGS) entry which is preliminary data.</text>
</comment>
<evidence type="ECO:0000313" key="2">
    <source>
        <dbReference type="EMBL" id="KKT52580.1"/>
    </source>
</evidence>
<feature type="domain" description="LysM" evidence="1">
    <location>
        <begin position="94"/>
        <end position="137"/>
    </location>
</feature>
<dbReference type="Gene3D" id="3.10.350.10">
    <property type="entry name" value="LysM domain"/>
    <property type="match status" value="2"/>
</dbReference>
<dbReference type="PATRIC" id="fig|1620410.3.peg.256"/>
<dbReference type="Proteomes" id="UP000034752">
    <property type="component" value="Unassembled WGS sequence"/>
</dbReference>
<dbReference type="PANTHER" id="PTHR21666">
    <property type="entry name" value="PEPTIDASE-RELATED"/>
    <property type="match status" value="1"/>
</dbReference>
<dbReference type="SUPFAM" id="SSF51261">
    <property type="entry name" value="Duplicated hybrid motif"/>
    <property type="match status" value="1"/>
</dbReference>
<evidence type="ECO:0000313" key="3">
    <source>
        <dbReference type="Proteomes" id="UP000034752"/>
    </source>
</evidence>
<organism evidence="2 3">
    <name type="scientific">candidate division Kazan bacterium GW2011_GWA1_44_22</name>
    <dbReference type="NCBI Taxonomy" id="1620410"/>
    <lineage>
        <taxon>Bacteria</taxon>
        <taxon>Bacteria division Kazan-3B-28</taxon>
    </lineage>
</organism>
<dbReference type="SMART" id="SM00257">
    <property type="entry name" value="LysM"/>
    <property type="match status" value="2"/>
</dbReference>
<dbReference type="PANTHER" id="PTHR21666:SF270">
    <property type="entry name" value="MUREIN HYDROLASE ACTIVATOR ENVC"/>
    <property type="match status" value="1"/>
</dbReference>
<sequence>MHNTRWWVIGLAVVVLATGFRVYPPQDIGGVGSLQSPRYKTIAQLASADGLDNLGDPLFVHDEYTMQLDSNGDYFFKTGQTETIISRSARKETIRYTVREGENLNSLANDFGLTVLTIKYANNLNSNTLRVGQELRIPPIDGLYVQVKKNDTLGGIANKYKVKVEDIQKYNELTTGDPIHVGQELLIPGAVVPKAQSVPIAGGNVNVPAFSPGQLPGKFIWPTETPTHFISQGIRRGHVALDLNRLNGLGIYASAAGVVQTKTYRGGYGNLVIINHGDGWSTYYGHLSQFKVKNGDYVQQGQLIAIMGTTGRSTGVHVHFEIRKQGTPQNVLNYLSR</sequence>
<evidence type="ECO:0000259" key="1">
    <source>
        <dbReference type="PROSITE" id="PS51782"/>
    </source>
</evidence>
<dbReference type="GO" id="GO:0004222">
    <property type="term" value="F:metalloendopeptidase activity"/>
    <property type="evidence" value="ECO:0007669"/>
    <property type="project" value="TreeGrafter"/>
</dbReference>
<dbReference type="Pfam" id="PF01476">
    <property type="entry name" value="LysM"/>
    <property type="match status" value="2"/>
</dbReference>
<proteinExistence type="predicted"/>
<feature type="domain" description="LysM" evidence="1">
    <location>
        <begin position="143"/>
        <end position="187"/>
    </location>
</feature>
<dbReference type="Gene3D" id="2.70.70.10">
    <property type="entry name" value="Glucose Permease (Domain IIA)"/>
    <property type="match status" value="1"/>
</dbReference>
<protein>
    <submittedName>
        <fullName evidence="2">Peptidase M23 family protein</fullName>
    </submittedName>
</protein>